<reference evidence="1 2" key="1">
    <citation type="submission" date="2023-09" db="EMBL/GenBank/DDBJ databases">
        <title>Thalassobella suaedae gen. nov., sp. nov., a marine bacterium of the family Flavobacteriaceae isolated from a halophyte Suaeda japonica.</title>
        <authorList>
            <person name="Lee S.Y."/>
            <person name="Hwang C.Y."/>
        </authorList>
    </citation>
    <scope>NUCLEOTIDE SEQUENCE [LARGE SCALE GENOMIC DNA]</scope>
    <source>
        <strain evidence="1 2">HL-DH14</strain>
    </source>
</reference>
<proteinExistence type="predicted"/>
<accession>A0ABY9XP18</accession>
<sequence length="169" mass="20496">MKEKDETLSFKNLTCWEYKEDKYSLYMFSIQLKSQDDLLKIHEELRDYIAIYFQSQILEKDIERWNIYQFFFIQEKVDDNTKQKIEQDKFSTRKIIHDDKQKELLDEDIEKLINQELFDFEIENRETKKDSIDSFLKKDHSSVLSLIDEIGTSKLDESLEQILTSLENE</sequence>
<name>A0ABY9XP18_9FLAO</name>
<gene>
    <name evidence="1" type="ORF">RHP51_10665</name>
</gene>
<protein>
    <submittedName>
        <fullName evidence="1">Uncharacterized protein</fullName>
    </submittedName>
</protein>
<dbReference type="Proteomes" id="UP001302806">
    <property type="component" value="Chromosome"/>
</dbReference>
<dbReference type="RefSeq" id="WP_415864559.1">
    <property type="nucleotide sequence ID" value="NZ_CP134537.1"/>
</dbReference>
<organism evidence="1 2">
    <name type="scientific">Thalassobellus suaedae</name>
    <dbReference type="NCBI Taxonomy" id="3074124"/>
    <lineage>
        <taxon>Bacteria</taxon>
        <taxon>Pseudomonadati</taxon>
        <taxon>Bacteroidota</taxon>
        <taxon>Flavobacteriia</taxon>
        <taxon>Flavobacteriales</taxon>
        <taxon>Flavobacteriaceae</taxon>
        <taxon>Thalassobellus</taxon>
    </lineage>
</organism>
<evidence type="ECO:0000313" key="2">
    <source>
        <dbReference type="Proteomes" id="UP001302806"/>
    </source>
</evidence>
<dbReference type="InterPro" id="IPR046905">
    <property type="entry name" value="ABC-3C_MC1"/>
</dbReference>
<dbReference type="Pfam" id="PF20289">
    <property type="entry name" value="MComp1"/>
    <property type="match status" value="1"/>
</dbReference>
<dbReference type="EMBL" id="CP134537">
    <property type="protein sequence ID" value="WNH07671.1"/>
    <property type="molecule type" value="Genomic_DNA"/>
</dbReference>
<evidence type="ECO:0000313" key="1">
    <source>
        <dbReference type="EMBL" id="WNH07671.1"/>
    </source>
</evidence>